<proteinExistence type="predicted"/>
<keyword evidence="1" id="KW-0732">Signal</keyword>
<dbReference type="Pfam" id="PF09476">
    <property type="entry name" value="Pilus_CpaD"/>
    <property type="match status" value="1"/>
</dbReference>
<protein>
    <submittedName>
        <fullName evidence="2">Type IV pili component</fullName>
    </submittedName>
</protein>
<dbReference type="AlphaFoldDB" id="A0A212KJ47"/>
<reference evidence="2" key="1">
    <citation type="submission" date="2016-04" db="EMBL/GenBank/DDBJ databases">
        <authorList>
            <person name="Evans L.H."/>
            <person name="Alamgir A."/>
            <person name="Owens N."/>
            <person name="Weber N.D."/>
            <person name="Virtaneva K."/>
            <person name="Barbian K."/>
            <person name="Babar A."/>
            <person name="Rosenke K."/>
        </authorList>
    </citation>
    <scope>NUCLEOTIDE SEQUENCE</scope>
    <source>
        <strain evidence="2">86</strain>
    </source>
</reference>
<feature type="chain" id="PRO_5013278994" evidence="1">
    <location>
        <begin position="18"/>
        <end position="215"/>
    </location>
</feature>
<organism evidence="2">
    <name type="scientific">uncultured Alphaproteobacteria bacterium</name>
    <dbReference type="NCBI Taxonomy" id="91750"/>
    <lineage>
        <taxon>Bacteria</taxon>
        <taxon>Pseudomonadati</taxon>
        <taxon>Pseudomonadota</taxon>
        <taxon>Alphaproteobacteria</taxon>
        <taxon>environmental samples</taxon>
    </lineage>
</organism>
<accession>A0A212KJ47</accession>
<gene>
    <name evidence="2" type="ORF">KL86APRO_20285</name>
</gene>
<dbReference type="PROSITE" id="PS51257">
    <property type="entry name" value="PROKAR_LIPOPROTEIN"/>
    <property type="match status" value="1"/>
</dbReference>
<sequence length="215" mass="22288">MRPLLAAFALLGLAACADPQPLADFDPHQRFRATVAQRQAVATIAPAEDGEIADADRAVLADLAREHQRRGAGAVVVSVAPGDAAARAFGERIAAALGDAGAADVRVETAEAADARAVSVRVPVWVAVVPTCGEWTEPVSPDFRNQNTANFGCAVVRNAALMVADPADLERARDASGRSGARALDVLTKYGKGEPTSAKSEDVRPVTLTTIGVAR</sequence>
<dbReference type="EMBL" id="FLUO01000002">
    <property type="protein sequence ID" value="SBW11724.1"/>
    <property type="molecule type" value="Genomic_DNA"/>
</dbReference>
<evidence type="ECO:0000256" key="1">
    <source>
        <dbReference type="SAM" id="SignalP"/>
    </source>
</evidence>
<name>A0A212KJ47_9PROT</name>
<dbReference type="InterPro" id="IPR019027">
    <property type="entry name" value="Pilus_biogenesis_CpaD-related"/>
</dbReference>
<feature type="signal peptide" evidence="1">
    <location>
        <begin position="1"/>
        <end position="17"/>
    </location>
</feature>
<evidence type="ECO:0000313" key="2">
    <source>
        <dbReference type="EMBL" id="SBW11724.1"/>
    </source>
</evidence>